<evidence type="ECO:0000256" key="1">
    <source>
        <dbReference type="SAM" id="Phobius"/>
    </source>
</evidence>
<name>A0AAV9ZLG9_9AGAR</name>
<reference evidence="2 3" key="1">
    <citation type="journal article" date="2024" name="J Genomics">
        <title>Draft genome sequencing and assembly of Favolaschia claudopus CIRM-BRFM 2984 isolated from oak limbs.</title>
        <authorList>
            <person name="Navarro D."/>
            <person name="Drula E."/>
            <person name="Chaduli D."/>
            <person name="Cazenave R."/>
            <person name="Ahrendt S."/>
            <person name="Wang J."/>
            <person name="Lipzen A."/>
            <person name="Daum C."/>
            <person name="Barry K."/>
            <person name="Grigoriev I.V."/>
            <person name="Favel A."/>
            <person name="Rosso M.N."/>
            <person name="Martin F."/>
        </authorList>
    </citation>
    <scope>NUCLEOTIDE SEQUENCE [LARGE SCALE GENOMIC DNA]</scope>
    <source>
        <strain evidence="2 3">CIRM-BRFM 2984</strain>
    </source>
</reference>
<evidence type="ECO:0000313" key="3">
    <source>
        <dbReference type="Proteomes" id="UP001362999"/>
    </source>
</evidence>
<dbReference type="AlphaFoldDB" id="A0AAV9ZLG9"/>
<accession>A0AAV9ZLG9</accession>
<keyword evidence="1" id="KW-1133">Transmembrane helix</keyword>
<sequence length="264" mass="30276">MALRSHRPKEAFEFKLQIEVNDIDEVTTYDIACEYMINLPSRFAQQFPDLLESIKKIRWGVPALHHSWSVKLISMAKPLSTTYWPELNQLGPHTLQMNLGHRQDTIIAHHGNWNHEKTSKIVFDLAEDIEDAKRNYVEKHFKLFPVLLQNLGKKLLVYTSTKQRKKAIFEKMLTDEENFKSTTYGSQEQDCEIPGLRNQNPRQSVRHKFCKAYLSDCLGPASFGGTLWSVFVALVTIFILQAWFAELAMADPVAAGTGRSPQNP</sequence>
<keyword evidence="1" id="KW-0812">Transmembrane</keyword>
<feature type="transmembrane region" description="Helical" evidence="1">
    <location>
        <begin position="221"/>
        <end position="244"/>
    </location>
</feature>
<keyword evidence="1" id="KW-0472">Membrane</keyword>
<gene>
    <name evidence="2" type="ORF">R3P38DRAFT_3374765</name>
</gene>
<dbReference type="Proteomes" id="UP001362999">
    <property type="component" value="Unassembled WGS sequence"/>
</dbReference>
<comment type="caution">
    <text evidence="2">The sequence shown here is derived from an EMBL/GenBank/DDBJ whole genome shotgun (WGS) entry which is preliminary data.</text>
</comment>
<keyword evidence="3" id="KW-1185">Reference proteome</keyword>
<evidence type="ECO:0000313" key="2">
    <source>
        <dbReference type="EMBL" id="KAK6985121.1"/>
    </source>
</evidence>
<dbReference type="EMBL" id="JAWWNJ010000132">
    <property type="protein sequence ID" value="KAK6985121.1"/>
    <property type="molecule type" value="Genomic_DNA"/>
</dbReference>
<protein>
    <submittedName>
        <fullName evidence="2">Uncharacterized protein</fullName>
    </submittedName>
</protein>
<proteinExistence type="predicted"/>
<organism evidence="2 3">
    <name type="scientific">Favolaschia claudopus</name>
    <dbReference type="NCBI Taxonomy" id="2862362"/>
    <lineage>
        <taxon>Eukaryota</taxon>
        <taxon>Fungi</taxon>
        <taxon>Dikarya</taxon>
        <taxon>Basidiomycota</taxon>
        <taxon>Agaricomycotina</taxon>
        <taxon>Agaricomycetes</taxon>
        <taxon>Agaricomycetidae</taxon>
        <taxon>Agaricales</taxon>
        <taxon>Marasmiineae</taxon>
        <taxon>Mycenaceae</taxon>
        <taxon>Favolaschia</taxon>
    </lineage>
</organism>